<dbReference type="InterPro" id="IPR036864">
    <property type="entry name" value="Zn2-C6_fun-type_DNA-bd_sf"/>
</dbReference>
<organism evidence="5 6">
    <name type="scientific">Apiospora arundinis</name>
    <dbReference type="NCBI Taxonomy" id="335852"/>
    <lineage>
        <taxon>Eukaryota</taxon>
        <taxon>Fungi</taxon>
        <taxon>Dikarya</taxon>
        <taxon>Ascomycota</taxon>
        <taxon>Pezizomycotina</taxon>
        <taxon>Sordariomycetes</taxon>
        <taxon>Xylariomycetidae</taxon>
        <taxon>Amphisphaeriales</taxon>
        <taxon>Apiosporaceae</taxon>
        <taxon>Apiospora</taxon>
    </lineage>
</organism>
<proteinExistence type="predicted"/>
<dbReference type="SUPFAM" id="SSF57701">
    <property type="entry name" value="Zn2/Cys6 DNA-binding domain"/>
    <property type="match status" value="1"/>
</dbReference>
<comment type="caution">
    <text evidence="5">The sequence shown here is derived from an EMBL/GenBank/DDBJ whole genome shotgun (WGS) entry which is preliminary data.</text>
</comment>
<dbReference type="EMBL" id="JAPCWZ010000009">
    <property type="protein sequence ID" value="KAK8851203.1"/>
    <property type="molecule type" value="Genomic_DNA"/>
</dbReference>
<keyword evidence="2" id="KW-0539">Nucleus</keyword>
<feature type="domain" description="Zn(2)-C6 fungal-type" evidence="4">
    <location>
        <begin position="10"/>
        <end position="38"/>
    </location>
</feature>
<dbReference type="SMART" id="SM00066">
    <property type="entry name" value="GAL4"/>
    <property type="match status" value="1"/>
</dbReference>
<keyword evidence="6" id="KW-1185">Reference proteome</keyword>
<reference evidence="5 6" key="1">
    <citation type="journal article" date="2024" name="IMA Fungus">
        <title>Apiospora arundinis, a panoply of carbohydrate-active enzymes and secondary metabolites.</title>
        <authorList>
            <person name="Sorensen T."/>
            <person name="Petersen C."/>
            <person name="Muurmann A.T."/>
            <person name="Christiansen J.V."/>
            <person name="Brundto M.L."/>
            <person name="Overgaard C.K."/>
            <person name="Boysen A.T."/>
            <person name="Wollenberg R.D."/>
            <person name="Larsen T.O."/>
            <person name="Sorensen J.L."/>
            <person name="Nielsen K.L."/>
            <person name="Sondergaard T.E."/>
        </authorList>
    </citation>
    <scope>NUCLEOTIDE SEQUENCE [LARGE SCALE GENOMIC DNA]</scope>
    <source>
        <strain evidence="5 6">AAU 773</strain>
    </source>
</reference>
<dbReference type="PANTHER" id="PTHR37534">
    <property type="entry name" value="TRANSCRIPTIONAL ACTIVATOR PROTEIN UGA3"/>
    <property type="match status" value="1"/>
</dbReference>
<dbReference type="InterPro" id="IPR001138">
    <property type="entry name" value="Zn2Cys6_DnaBD"/>
</dbReference>
<gene>
    <name evidence="5" type="ORF">PGQ11_013682</name>
</gene>
<evidence type="ECO:0000313" key="5">
    <source>
        <dbReference type="EMBL" id="KAK8851203.1"/>
    </source>
</evidence>
<dbReference type="PANTHER" id="PTHR37534:SF20">
    <property type="entry name" value="PRO1A C6 ZINK-FINGER PROTEIN"/>
    <property type="match status" value="1"/>
</dbReference>
<sequence length="630" mass="69199">MAPGRKQGTGCWTCRLRRKRCDSVRPVCGSCKNLDIACHASAERPPWMDGGDGQRRMSDTIKQNIKHNAIRRKERRILTHEHQAIVITTRRDFEAALKGATKDATTHSLASTAATAPGVGGSAGSDASSPSTHIKCSPAPSSIGPSEKSELPPLPAPTDSRPVPNTRGCSSGLCRSIFAPTYLESVMASLDFVWPFLFPFYRPSLTDMGIMGRQWLLSLLHQDKFTVHMGQSMCEYLLSLIAHNDGQELDCDCKALVLDRLVDKTDLALKAMQEEVSGVWHQGTETSLSERARIMGSIAQLLVVEVTIRRDVDWAIHLTPALMLFEEVFKNHGPHSKTRPSLAFILHQLAPSSASGIAPLPFRKIVLNTEEQSAFVFYVSLLLFYDIVASTALGKPPALQSYHCALLLSPSEEQFPIRLESLVGCENWALVAIGRISTLCAWKRDAKQSGKFSLFEFVNLARPISQAIESGLDKLDASTASADDISSRRRGYYRRNDKSVDGTPLETVTRIWAHAAELYLSVTLSGWQPNSTDIQDGVAKVLSLLQTIDSPAQLQSLTWPMFIAGCLALPNQEAGFRAIIQDMGELAKFGTILSAFRIMEAVWRSRDAVDRDVWDIASSLSVLGSPPLLV</sequence>
<dbReference type="InterPro" id="IPR021858">
    <property type="entry name" value="Fun_TF"/>
</dbReference>
<evidence type="ECO:0000256" key="1">
    <source>
        <dbReference type="ARBA" id="ARBA00004123"/>
    </source>
</evidence>
<dbReference type="Gene3D" id="4.10.240.10">
    <property type="entry name" value="Zn(2)-C6 fungal-type DNA-binding domain"/>
    <property type="match status" value="1"/>
</dbReference>
<dbReference type="Pfam" id="PF00172">
    <property type="entry name" value="Zn_clus"/>
    <property type="match status" value="1"/>
</dbReference>
<name>A0ABR2HQG4_9PEZI</name>
<evidence type="ECO:0000256" key="3">
    <source>
        <dbReference type="SAM" id="MobiDB-lite"/>
    </source>
</evidence>
<accession>A0ABR2HQG4</accession>
<dbReference type="Pfam" id="PF11951">
    <property type="entry name" value="Fungal_trans_2"/>
    <property type="match status" value="1"/>
</dbReference>
<dbReference type="Proteomes" id="UP001390339">
    <property type="component" value="Unassembled WGS sequence"/>
</dbReference>
<evidence type="ECO:0000313" key="6">
    <source>
        <dbReference type="Proteomes" id="UP001390339"/>
    </source>
</evidence>
<dbReference type="PROSITE" id="PS00463">
    <property type="entry name" value="ZN2_CY6_FUNGAL_1"/>
    <property type="match status" value="1"/>
</dbReference>
<evidence type="ECO:0000256" key="2">
    <source>
        <dbReference type="ARBA" id="ARBA00023242"/>
    </source>
</evidence>
<comment type="subcellular location">
    <subcellularLocation>
        <location evidence="1">Nucleus</location>
    </subcellularLocation>
</comment>
<evidence type="ECO:0000259" key="4">
    <source>
        <dbReference type="PROSITE" id="PS50048"/>
    </source>
</evidence>
<dbReference type="CDD" id="cd00067">
    <property type="entry name" value="GAL4"/>
    <property type="match status" value="1"/>
</dbReference>
<dbReference type="PROSITE" id="PS50048">
    <property type="entry name" value="ZN2_CY6_FUNGAL_2"/>
    <property type="match status" value="1"/>
</dbReference>
<feature type="region of interest" description="Disordered" evidence="3">
    <location>
        <begin position="114"/>
        <end position="165"/>
    </location>
</feature>
<protein>
    <submittedName>
        <fullName evidence="5">Fungal-specific transcription factor domain-containing protein</fullName>
    </submittedName>
</protein>